<feature type="transmembrane region" description="Helical" evidence="1">
    <location>
        <begin position="76"/>
        <end position="95"/>
    </location>
</feature>
<proteinExistence type="predicted"/>
<evidence type="ECO:0000313" key="4">
    <source>
        <dbReference type="Proteomes" id="UP000552836"/>
    </source>
</evidence>
<evidence type="ECO:0000313" key="2">
    <source>
        <dbReference type="EMBL" id="GGL83905.1"/>
    </source>
</evidence>
<organism evidence="3 4">
    <name type="scientific">Modestobacter marinus</name>
    <dbReference type="NCBI Taxonomy" id="477641"/>
    <lineage>
        <taxon>Bacteria</taxon>
        <taxon>Bacillati</taxon>
        <taxon>Actinomycetota</taxon>
        <taxon>Actinomycetes</taxon>
        <taxon>Geodermatophilales</taxon>
        <taxon>Geodermatophilaceae</taxon>
        <taxon>Modestobacter</taxon>
    </lineage>
</organism>
<evidence type="ECO:0000313" key="5">
    <source>
        <dbReference type="Proteomes" id="UP000648663"/>
    </source>
</evidence>
<evidence type="ECO:0000313" key="3">
    <source>
        <dbReference type="EMBL" id="NIH70297.1"/>
    </source>
</evidence>
<dbReference type="EMBL" id="BMMI01000012">
    <property type="protein sequence ID" value="GGL83905.1"/>
    <property type="molecule type" value="Genomic_DNA"/>
</dbReference>
<dbReference type="EMBL" id="JAAMPA010000008">
    <property type="protein sequence ID" value="NIH70297.1"/>
    <property type="molecule type" value="Genomic_DNA"/>
</dbReference>
<protein>
    <submittedName>
        <fullName evidence="3">Uncharacterized protein</fullName>
    </submittedName>
</protein>
<dbReference type="Proteomes" id="UP000552836">
    <property type="component" value="Unassembled WGS sequence"/>
</dbReference>
<reference evidence="3 4" key="3">
    <citation type="submission" date="2020-02" db="EMBL/GenBank/DDBJ databases">
        <title>Sequencing the genomes of 1000 actinobacteria strains.</title>
        <authorList>
            <person name="Klenk H.-P."/>
        </authorList>
    </citation>
    <scope>NUCLEOTIDE SEQUENCE [LARGE SCALE GENOMIC DNA]</scope>
    <source>
        <strain evidence="3 4">DSM 45201</strain>
    </source>
</reference>
<reference evidence="2" key="1">
    <citation type="journal article" date="2014" name="Int. J. Syst. Evol. Microbiol.">
        <title>Complete genome of a new Firmicutes species belonging to the dominant human colonic microbiota ('Ruminococcus bicirculans') reveals two chromosomes and a selective capacity to utilize plant glucans.</title>
        <authorList>
            <consortium name="NISC Comparative Sequencing Program"/>
            <person name="Wegmann U."/>
            <person name="Louis P."/>
            <person name="Goesmann A."/>
            <person name="Henrissat B."/>
            <person name="Duncan S.H."/>
            <person name="Flint H.J."/>
        </authorList>
    </citation>
    <scope>NUCLEOTIDE SEQUENCE</scope>
    <source>
        <strain evidence="2">CGMCC 4.5581</strain>
    </source>
</reference>
<keyword evidence="1" id="KW-0472">Membrane</keyword>
<name>A0A846LSF8_9ACTN</name>
<keyword evidence="1" id="KW-0812">Transmembrane</keyword>
<comment type="caution">
    <text evidence="3">The sequence shown here is derived from an EMBL/GenBank/DDBJ whole genome shotgun (WGS) entry which is preliminary data.</text>
</comment>
<sequence length="103" mass="10363">MTAPEVQAAWASTRDGLESDGDGGLRLTFASLTVGKKAAVLGAAAAVLALPARGVVAAERWAFGHGQARAAAGKRFPHTGPALAYGVLMIGLWLVPAPSSDPA</sequence>
<gene>
    <name evidence="3" type="ORF">FB380_004808</name>
    <name evidence="2" type="ORF">GCM10011589_45400</name>
</gene>
<keyword evidence="5" id="KW-1185">Reference proteome</keyword>
<feature type="transmembrane region" description="Helical" evidence="1">
    <location>
        <begin position="38"/>
        <end position="56"/>
    </location>
</feature>
<dbReference type="RefSeq" id="WP_166757839.1">
    <property type="nucleotide sequence ID" value="NZ_BAABJU010000039.1"/>
</dbReference>
<reference evidence="5" key="2">
    <citation type="journal article" date="2019" name="Int. J. Syst. Evol. Microbiol.">
        <title>The Global Catalogue of Microorganisms (GCM) 10K type strain sequencing project: providing services to taxonomists for standard genome sequencing and annotation.</title>
        <authorList>
            <consortium name="The Broad Institute Genomics Platform"/>
            <consortium name="The Broad Institute Genome Sequencing Center for Infectious Disease"/>
            <person name="Wu L."/>
            <person name="Ma J."/>
        </authorList>
    </citation>
    <scope>NUCLEOTIDE SEQUENCE [LARGE SCALE GENOMIC DNA]</scope>
    <source>
        <strain evidence="5">CGMCC 4.5581</strain>
    </source>
</reference>
<dbReference type="AlphaFoldDB" id="A0A846LSF8"/>
<keyword evidence="1" id="KW-1133">Transmembrane helix</keyword>
<reference evidence="2" key="4">
    <citation type="submission" date="2024-05" db="EMBL/GenBank/DDBJ databases">
        <authorList>
            <person name="Sun Q."/>
            <person name="Zhou Y."/>
        </authorList>
    </citation>
    <scope>NUCLEOTIDE SEQUENCE</scope>
    <source>
        <strain evidence="2">CGMCC 4.5581</strain>
    </source>
</reference>
<accession>A0A846LSF8</accession>
<evidence type="ECO:0000256" key="1">
    <source>
        <dbReference type="SAM" id="Phobius"/>
    </source>
</evidence>
<dbReference type="Proteomes" id="UP000648663">
    <property type="component" value="Unassembled WGS sequence"/>
</dbReference>